<gene>
    <name evidence="1" type="ORF">Zm00014a_043475</name>
</gene>
<comment type="caution">
    <text evidence="1">The sequence shown here is derived from an EMBL/GenBank/DDBJ whole genome shotgun (WGS) entry which is preliminary data.</text>
</comment>
<name>A0A3L6FPJ0_MAIZE</name>
<dbReference type="EMBL" id="NCVQ01000003">
    <property type="protein sequence ID" value="PWZ36828.1"/>
    <property type="molecule type" value="Genomic_DNA"/>
</dbReference>
<sequence>MLSTEDSKKPVATFRYELLWHKKPDFRELVCRSWELPIRSKGSLNIWKEKVKRLKKYLKGWNFNEEGSNKRRREDLLKKINGLDIKNEEGGLSDNEKMAKKDCELLLNKLLFEEEMKMKQRARERLITEGDENTN</sequence>
<reference evidence="1 2" key="1">
    <citation type="journal article" date="2018" name="Nat. Genet.">
        <title>Extensive intraspecific gene order and gene structural variations between Mo17 and other maize genomes.</title>
        <authorList>
            <person name="Sun S."/>
            <person name="Zhou Y."/>
            <person name="Chen J."/>
            <person name="Shi J."/>
            <person name="Zhao H."/>
            <person name="Zhao H."/>
            <person name="Song W."/>
            <person name="Zhang M."/>
            <person name="Cui Y."/>
            <person name="Dong X."/>
            <person name="Liu H."/>
            <person name="Ma X."/>
            <person name="Jiao Y."/>
            <person name="Wang B."/>
            <person name="Wei X."/>
            <person name="Stein J.C."/>
            <person name="Glaubitz J.C."/>
            <person name="Lu F."/>
            <person name="Yu G."/>
            <person name="Liang C."/>
            <person name="Fengler K."/>
            <person name="Li B."/>
            <person name="Rafalski A."/>
            <person name="Schnable P.S."/>
            <person name="Ware D.H."/>
            <person name="Buckler E.S."/>
            <person name="Lai J."/>
        </authorList>
    </citation>
    <scope>NUCLEOTIDE SEQUENCE [LARGE SCALE GENOMIC DNA]</scope>
    <source>
        <strain evidence="2">cv. Missouri 17</strain>
        <tissue evidence="1">Seedling</tissue>
    </source>
</reference>
<evidence type="ECO:0000313" key="1">
    <source>
        <dbReference type="EMBL" id="PWZ36828.1"/>
    </source>
</evidence>
<protein>
    <submittedName>
        <fullName evidence="1">Uncharacterized protein</fullName>
    </submittedName>
</protein>
<dbReference type="AlphaFoldDB" id="A0A3L6FPJ0"/>
<organism evidence="1 2">
    <name type="scientific">Zea mays</name>
    <name type="common">Maize</name>
    <dbReference type="NCBI Taxonomy" id="4577"/>
    <lineage>
        <taxon>Eukaryota</taxon>
        <taxon>Viridiplantae</taxon>
        <taxon>Streptophyta</taxon>
        <taxon>Embryophyta</taxon>
        <taxon>Tracheophyta</taxon>
        <taxon>Spermatophyta</taxon>
        <taxon>Magnoliopsida</taxon>
        <taxon>Liliopsida</taxon>
        <taxon>Poales</taxon>
        <taxon>Poaceae</taxon>
        <taxon>PACMAD clade</taxon>
        <taxon>Panicoideae</taxon>
        <taxon>Andropogonodae</taxon>
        <taxon>Andropogoneae</taxon>
        <taxon>Tripsacinae</taxon>
        <taxon>Zea</taxon>
    </lineage>
</organism>
<accession>A0A3L6FPJ0</accession>
<proteinExistence type="predicted"/>
<dbReference type="Proteomes" id="UP000251960">
    <property type="component" value="Chromosome 2"/>
</dbReference>
<evidence type="ECO:0000313" key="2">
    <source>
        <dbReference type="Proteomes" id="UP000251960"/>
    </source>
</evidence>